<evidence type="ECO:0000313" key="7">
    <source>
        <dbReference type="EMBL" id="MEX6687343.1"/>
    </source>
</evidence>
<dbReference type="InterPro" id="IPR036249">
    <property type="entry name" value="Thioredoxin-like_sf"/>
</dbReference>
<dbReference type="InterPro" id="IPR017937">
    <property type="entry name" value="Thioredoxin_CS"/>
</dbReference>
<feature type="signal peptide" evidence="5">
    <location>
        <begin position="1"/>
        <end position="21"/>
    </location>
</feature>
<organism evidence="7 8">
    <name type="scientific">Danxiaibacter flavus</name>
    <dbReference type="NCBI Taxonomy" id="3049108"/>
    <lineage>
        <taxon>Bacteria</taxon>
        <taxon>Pseudomonadati</taxon>
        <taxon>Bacteroidota</taxon>
        <taxon>Chitinophagia</taxon>
        <taxon>Chitinophagales</taxon>
        <taxon>Chitinophagaceae</taxon>
        <taxon>Danxiaibacter</taxon>
    </lineage>
</organism>
<keyword evidence="5" id="KW-0732">Signal</keyword>
<keyword evidence="4" id="KW-0676">Redox-active center</keyword>
<keyword evidence="2" id="KW-0201">Cytochrome c-type biogenesis</keyword>
<keyword evidence="3" id="KW-1015">Disulfide bond</keyword>
<dbReference type="EMBL" id="JAULBC010000002">
    <property type="protein sequence ID" value="MEX6687343.1"/>
    <property type="molecule type" value="Genomic_DNA"/>
</dbReference>
<dbReference type="CDD" id="cd02966">
    <property type="entry name" value="TlpA_like_family"/>
    <property type="match status" value="1"/>
</dbReference>
<dbReference type="Pfam" id="PF00578">
    <property type="entry name" value="AhpC-TSA"/>
    <property type="match status" value="1"/>
</dbReference>
<evidence type="ECO:0000256" key="5">
    <source>
        <dbReference type="SAM" id="SignalP"/>
    </source>
</evidence>
<dbReference type="InterPro" id="IPR000866">
    <property type="entry name" value="AhpC/TSA"/>
</dbReference>
<sequence>MKLTGLAAALFPVLLLAQSHGNPKNFTITGKIKGLAENAQVYLSSLNEQDTLASTSVKGGTFVLKGKVDDVDSRFLHLPSVNQRLVLFIGSDNIDITSDVSDWPSTKISGSASQKDYEDFLQYVRPLNDYVGYYRNSLQQATSTASRDSLAIMLNTSYGIWQGAIDRFIAQKKNSPVSALLLAYAYDTDPNKDAKIFESRLTSLGPVAQENKYAKNLQEALNSDKIGAVGTKALDFTQNDVNGKPVSLSQFKGKYVLVDFWASWCGPCRRENPTVVAAYNEFKEKNFTVLGVSLDQQKDNWLQAIKADKLSWTHVSDLQYWNNEAARLYHVQSIPFNMLIDPDGMIIGKNLRGEELINKLKAILK</sequence>
<dbReference type="Gene3D" id="3.40.30.10">
    <property type="entry name" value="Glutaredoxin"/>
    <property type="match status" value="1"/>
</dbReference>
<comment type="caution">
    <text evidence="7">The sequence shown here is derived from an EMBL/GenBank/DDBJ whole genome shotgun (WGS) entry which is preliminary data.</text>
</comment>
<evidence type="ECO:0000256" key="4">
    <source>
        <dbReference type="ARBA" id="ARBA00023284"/>
    </source>
</evidence>
<dbReference type="SUPFAM" id="SSF52833">
    <property type="entry name" value="Thioredoxin-like"/>
    <property type="match status" value="1"/>
</dbReference>
<gene>
    <name evidence="7" type="ORF">QTN47_07545</name>
</gene>
<feature type="chain" id="PRO_5045689967" evidence="5">
    <location>
        <begin position="22"/>
        <end position="365"/>
    </location>
</feature>
<dbReference type="Pfam" id="PF14289">
    <property type="entry name" value="DUF4369"/>
    <property type="match status" value="1"/>
</dbReference>
<keyword evidence="8" id="KW-1185">Reference proteome</keyword>
<feature type="domain" description="Thioredoxin" evidence="6">
    <location>
        <begin position="227"/>
        <end position="365"/>
    </location>
</feature>
<dbReference type="InterPro" id="IPR050553">
    <property type="entry name" value="Thioredoxin_ResA/DsbE_sf"/>
</dbReference>
<evidence type="ECO:0000256" key="1">
    <source>
        <dbReference type="ARBA" id="ARBA00004196"/>
    </source>
</evidence>
<accession>A0ABV3ZBX8</accession>
<name>A0ABV3ZBX8_9BACT</name>
<comment type="subcellular location">
    <subcellularLocation>
        <location evidence="1">Cell envelope</location>
    </subcellularLocation>
</comment>
<dbReference type="PROSITE" id="PS00194">
    <property type="entry name" value="THIOREDOXIN_1"/>
    <property type="match status" value="1"/>
</dbReference>
<dbReference type="PANTHER" id="PTHR42852:SF6">
    <property type="entry name" value="THIOL:DISULFIDE INTERCHANGE PROTEIN DSBE"/>
    <property type="match status" value="1"/>
</dbReference>
<evidence type="ECO:0000256" key="2">
    <source>
        <dbReference type="ARBA" id="ARBA00022748"/>
    </source>
</evidence>
<dbReference type="InterPro" id="IPR025380">
    <property type="entry name" value="DUF4369"/>
</dbReference>
<dbReference type="PROSITE" id="PS51352">
    <property type="entry name" value="THIOREDOXIN_2"/>
    <property type="match status" value="1"/>
</dbReference>
<evidence type="ECO:0000259" key="6">
    <source>
        <dbReference type="PROSITE" id="PS51352"/>
    </source>
</evidence>
<evidence type="ECO:0000313" key="8">
    <source>
        <dbReference type="Proteomes" id="UP001560573"/>
    </source>
</evidence>
<protein>
    <submittedName>
        <fullName evidence="7">TlpA disulfide reductase family protein</fullName>
    </submittedName>
</protein>
<evidence type="ECO:0000256" key="3">
    <source>
        <dbReference type="ARBA" id="ARBA00023157"/>
    </source>
</evidence>
<proteinExistence type="predicted"/>
<dbReference type="RefSeq" id="WP_369328748.1">
    <property type="nucleotide sequence ID" value="NZ_JAULBC010000002.1"/>
</dbReference>
<dbReference type="Proteomes" id="UP001560573">
    <property type="component" value="Unassembled WGS sequence"/>
</dbReference>
<reference evidence="7 8" key="1">
    <citation type="submission" date="2023-07" db="EMBL/GenBank/DDBJ databases">
        <authorList>
            <person name="Lian W.-H."/>
        </authorList>
    </citation>
    <scope>NUCLEOTIDE SEQUENCE [LARGE SCALE GENOMIC DNA]</scope>
    <source>
        <strain evidence="7 8">SYSU DXS3180</strain>
    </source>
</reference>
<dbReference type="PANTHER" id="PTHR42852">
    <property type="entry name" value="THIOL:DISULFIDE INTERCHANGE PROTEIN DSBE"/>
    <property type="match status" value="1"/>
</dbReference>
<dbReference type="InterPro" id="IPR013766">
    <property type="entry name" value="Thioredoxin_domain"/>
</dbReference>